<dbReference type="GO" id="GO:0016491">
    <property type="term" value="F:oxidoreductase activity"/>
    <property type="evidence" value="ECO:0007669"/>
    <property type="project" value="UniProtKB-KW"/>
</dbReference>
<dbReference type="Pfam" id="PF08240">
    <property type="entry name" value="ADH_N"/>
    <property type="match status" value="1"/>
</dbReference>
<dbReference type="Gene3D" id="3.90.180.10">
    <property type="entry name" value="Medium-chain alcohol dehydrogenases, catalytic domain"/>
    <property type="match status" value="1"/>
</dbReference>
<proteinExistence type="inferred from homology"/>
<evidence type="ECO:0000256" key="1">
    <source>
        <dbReference type="ARBA" id="ARBA00001947"/>
    </source>
</evidence>
<dbReference type="InterPro" id="IPR036291">
    <property type="entry name" value="NAD(P)-bd_dom_sf"/>
</dbReference>
<dbReference type="SUPFAM" id="SSF51735">
    <property type="entry name" value="NAD(P)-binding Rossmann-fold domains"/>
    <property type="match status" value="1"/>
</dbReference>
<dbReference type="GO" id="GO:0008270">
    <property type="term" value="F:zinc ion binding"/>
    <property type="evidence" value="ECO:0007669"/>
    <property type="project" value="InterPro"/>
</dbReference>
<dbReference type="SMART" id="SM00829">
    <property type="entry name" value="PKS_ER"/>
    <property type="match status" value="1"/>
</dbReference>
<protein>
    <submittedName>
        <fullName evidence="7">Threonine dehydrogenase-like Zn-dependent dehydrogenase</fullName>
    </submittedName>
</protein>
<sequence>MRATIIHGPGDIRVEDREYPTVQLPTDVVVKVTASCVCGSDLWPYRGVKPTHKPSAIGHEFIGTVESIGEDVTELAVGDFVIAPFVVSCGKCPQCLDGVTVACDHLAGWGGKDDAGLGIDGGQGQAVRVPLAESTLVKVQGVTDPDDALRASLLTLSDVMATGHHAALAAKVGPGRTVVVVGDGAVGLCGVLAAKRLGAERIIAMSRHADRQAIAREFGATDIVAERGDDGVAKVRELLGGVLADSVLECVGTKESMDQALHSVRPGGALGFVGVPTGGAEAPLRFLFDTNISIGGGMAPARTYIPELLADVLAGTINPGRVFDSVMPLEEAPEAYRAMDERRAIKVLLTP</sequence>
<dbReference type="InterPro" id="IPR011032">
    <property type="entry name" value="GroES-like_sf"/>
</dbReference>
<dbReference type="PANTHER" id="PTHR42813">
    <property type="entry name" value="ZINC-TYPE ALCOHOL DEHYDROGENASE-LIKE"/>
    <property type="match status" value="1"/>
</dbReference>
<dbReference type="InterPro" id="IPR013149">
    <property type="entry name" value="ADH-like_C"/>
</dbReference>
<keyword evidence="4" id="KW-0560">Oxidoreductase</keyword>
<evidence type="ECO:0000313" key="7">
    <source>
        <dbReference type="EMBL" id="RKR19764.1"/>
    </source>
</evidence>
<keyword evidence="2 5" id="KW-0479">Metal-binding</keyword>
<gene>
    <name evidence="7" type="ORF">C8D78_1572</name>
</gene>
<dbReference type="InterPro" id="IPR013154">
    <property type="entry name" value="ADH-like_N"/>
</dbReference>
<dbReference type="PANTHER" id="PTHR42813:SF2">
    <property type="entry name" value="DEHYDROGENASE, ZINC-CONTAINING, PUTATIVE (AFU_ORTHOLOGUE AFUA_2G02810)-RELATED"/>
    <property type="match status" value="1"/>
</dbReference>
<evidence type="ECO:0000256" key="2">
    <source>
        <dbReference type="ARBA" id="ARBA00022723"/>
    </source>
</evidence>
<dbReference type="Pfam" id="PF00107">
    <property type="entry name" value="ADH_zinc_N"/>
    <property type="match status" value="1"/>
</dbReference>
<evidence type="ECO:0000256" key="3">
    <source>
        <dbReference type="ARBA" id="ARBA00022833"/>
    </source>
</evidence>
<reference evidence="7 8" key="1">
    <citation type="submission" date="2018-10" db="EMBL/GenBank/DDBJ databases">
        <title>Genomic Encyclopedia of Type Strains, Phase IV (KMG-IV): sequencing the most valuable type-strain genomes for metagenomic binning, comparative biology and taxonomic classification.</title>
        <authorList>
            <person name="Goeker M."/>
        </authorList>
    </citation>
    <scope>NUCLEOTIDE SEQUENCE [LARGE SCALE GENOMIC DNA]</scope>
    <source>
        <strain evidence="7 8">DSM 25586</strain>
    </source>
</reference>
<dbReference type="AlphaFoldDB" id="A0A495ES14"/>
<comment type="caution">
    <text evidence="7">The sequence shown here is derived from an EMBL/GenBank/DDBJ whole genome shotgun (WGS) entry which is preliminary data.</text>
</comment>
<comment type="cofactor">
    <cofactor evidence="1 5">
        <name>Zn(2+)</name>
        <dbReference type="ChEBI" id="CHEBI:29105"/>
    </cofactor>
</comment>
<keyword evidence="3 5" id="KW-0862">Zinc</keyword>
<accession>A0A495ES14</accession>
<evidence type="ECO:0000256" key="5">
    <source>
        <dbReference type="RuleBase" id="RU361277"/>
    </source>
</evidence>
<dbReference type="Gene3D" id="3.40.50.720">
    <property type="entry name" value="NAD(P)-binding Rossmann-like Domain"/>
    <property type="match status" value="1"/>
</dbReference>
<evidence type="ECO:0000256" key="4">
    <source>
        <dbReference type="ARBA" id="ARBA00023002"/>
    </source>
</evidence>
<dbReference type="InterPro" id="IPR020843">
    <property type="entry name" value="ER"/>
</dbReference>
<dbReference type="SUPFAM" id="SSF50129">
    <property type="entry name" value="GroES-like"/>
    <property type="match status" value="1"/>
</dbReference>
<dbReference type="RefSeq" id="WP_120951948.1">
    <property type="nucleotide sequence ID" value="NZ_RBIR01000003.1"/>
</dbReference>
<name>A0A495ES14_9MICC</name>
<dbReference type="InterPro" id="IPR002328">
    <property type="entry name" value="ADH_Zn_CS"/>
</dbReference>
<dbReference type="OrthoDB" id="241504at2"/>
<feature type="domain" description="Enoyl reductase (ER)" evidence="6">
    <location>
        <begin position="8"/>
        <end position="349"/>
    </location>
</feature>
<dbReference type="PROSITE" id="PS00059">
    <property type="entry name" value="ADH_ZINC"/>
    <property type="match status" value="1"/>
</dbReference>
<dbReference type="Proteomes" id="UP000276055">
    <property type="component" value="Unassembled WGS sequence"/>
</dbReference>
<dbReference type="CDD" id="cd08287">
    <property type="entry name" value="FDH_like_ADH3"/>
    <property type="match status" value="1"/>
</dbReference>
<dbReference type="EMBL" id="RBIR01000003">
    <property type="protein sequence ID" value="RKR19764.1"/>
    <property type="molecule type" value="Genomic_DNA"/>
</dbReference>
<comment type="similarity">
    <text evidence="5">Belongs to the zinc-containing alcohol dehydrogenase family.</text>
</comment>
<evidence type="ECO:0000259" key="6">
    <source>
        <dbReference type="SMART" id="SM00829"/>
    </source>
</evidence>
<organism evidence="7 8">
    <name type="scientific">Arthrobacter oryzae</name>
    <dbReference type="NCBI Taxonomy" id="409290"/>
    <lineage>
        <taxon>Bacteria</taxon>
        <taxon>Bacillati</taxon>
        <taxon>Actinomycetota</taxon>
        <taxon>Actinomycetes</taxon>
        <taxon>Micrococcales</taxon>
        <taxon>Micrococcaceae</taxon>
        <taxon>Arthrobacter</taxon>
    </lineage>
</organism>
<evidence type="ECO:0000313" key="8">
    <source>
        <dbReference type="Proteomes" id="UP000276055"/>
    </source>
</evidence>